<keyword evidence="2" id="KW-1185">Reference proteome</keyword>
<dbReference type="RefSeq" id="WP_190028234.1">
    <property type="nucleotide sequence ID" value="NZ_BMUU01000008.1"/>
</dbReference>
<name>A0ABQ3AGA0_9ACTN</name>
<organism evidence="1 2">
    <name type="scientific">Streptomyces xanthochromogenes</name>
    <dbReference type="NCBI Taxonomy" id="67384"/>
    <lineage>
        <taxon>Bacteria</taxon>
        <taxon>Bacillati</taxon>
        <taxon>Actinomycetota</taxon>
        <taxon>Actinomycetes</taxon>
        <taxon>Kitasatosporales</taxon>
        <taxon>Streptomycetaceae</taxon>
        <taxon>Streptomyces</taxon>
    </lineage>
</organism>
<dbReference type="GeneID" id="96292772"/>
<dbReference type="EMBL" id="BMUU01000008">
    <property type="protein sequence ID" value="GGY48520.1"/>
    <property type="molecule type" value="Genomic_DNA"/>
</dbReference>
<evidence type="ECO:0008006" key="3">
    <source>
        <dbReference type="Google" id="ProtNLM"/>
    </source>
</evidence>
<dbReference type="InterPro" id="IPR029058">
    <property type="entry name" value="AB_hydrolase_fold"/>
</dbReference>
<dbReference type="SUPFAM" id="SSF53474">
    <property type="entry name" value="alpha/beta-Hydrolases"/>
    <property type="match status" value="2"/>
</dbReference>
<proteinExistence type="predicted"/>
<gene>
    <name evidence="1" type="ORF">GCM10010326_48530</name>
</gene>
<protein>
    <recommendedName>
        <fullName evidence="3">Serine-threonine protein kinase</fullName>
    </recommendedName>
</protein>
<dbReference type="Gene3D" id="3.40.50.1820">
    <property type="entry name" value="alpha/beta hydrolase"/>
    <property type="match status" value="1"/>
</dbReference>
<dbReference type="Proteomes" id="UP000600946">
    <property type="component" value="Unassembled WGS sequence"/>
</dbReference>
<reference evidence="2" key="1">
    <citation type="journal article" date="2019" name="Int. J. Syst. Evol. Microbiol.">
        <title>The Global Catalogue of Microorganisms (GCM) 10K type strain sequencing project: providing services to taxonomists for standard genome sequencing and annotation.</title>
        <authorList>
            <consortium name="The Broad Institute Genomics Platform"/>
            <consortium name="The Broad Institute Genome Sequencing Center for Infectious Disease"/>
            <person name="Wu L."/>
            <person name="Ma J."/>
        </authorList>
    </citation>
    <scope>NUCLEOTIDE SEQUENCE [LARGE SCALE GENOMIC DNA]</scope>
    <source>
        <strain evidence="2">JCM 4594</strain>
    </source>
</reference>
<comment type="caution">
    <text evidence="1">The sequence shown here is derived from an EMBL/GenBank/DDBJ whole genome shotgun (WGS) entry which is preliminary data.</text>
</comment>
<accession>A0ABQ3AGA0</accession>
<evidence type="ECO:0000313" key="1">
    <source>
        <dbReference type="EMBL" id="GGY48520.1"/>
    </source>
</evidence>
<evidence type="ECO:0000313" key="2">
    <source>
        <dbReference type="Proteomes" id="UP000600946"/>
    </source>
</evidence>
<sequence>MTDIGVAPYREITFDADGDADPAERTALAGVEATDLVLLAHGWNNTPDTARGLFRAFFAAFPALLTGPEGVRLGYGGVIWPSIRFTDETIPNFPHATATTAPTAPAPGPGLDAATVTALKGFFPGQDAAIDRITAYLDQRPDEEAAFTDFARLTRQLVAAPASGPGTLGDLALEDGPGASPALLTDGILGLCQRFTAALADTGMAVQPGPPGPSFSIGGSLKHLWDGAKEVLRQTTYYEMKHRAGTVGQRGLGPLIGQLATTRPDLRIHLVGHSQGARLVAFALKGLPGGAHNVKSVTLLEGAFSHYTFAERLPDGLSGAGALSDAQGRVDGPVVSCYSHFDTALGVIYPLASALSGDYASALPGLDRRWWAIGHDGIQAVSPCTTLTLAEALRDGVPDSGCVSVDAAAVVRAGGPPSGAHSDICHPELARVVLAAGRIAGP</sequence>